<protein>
    <submittedName>
        <fullName evidence="2">Uncharacterized protein</fullName>
    </submittedName>
</protein>
<dbReference type="InParanoid" id="A0A0C2WLN9"/>
<accession>A0A0C2WLN9</accession>
<dbReference type="Proteomes" id="UP000054549">
    <property type="component" value="Unassembled WGS sequence"/>
</dbReference>
<dbReference type="AlphaFoldDB" id="A0A0C2WLN9"/>
<dbReference type="HOGENOM" id="CLU_2305335_0_0_1"/>
<feature type="compositionally biased region" description="Basic and acidic residues" evidence="1">
    <location>
        <begin position="78"/>
        <end position="100"/>
    </location>
</feature>
<evidence type="ECO:0000256" key="1">
    <source>
        <dbReference type="SAM" id="MobiDB-lite"/>
    </source>
</evidence>
<sequence length="100" mass="11352">MSPPRHVILIVEVLIEQRFSSQKWLRCHGVSVGPDSIRGYFVPNTILLSLEHSSDLGFKPTRQARRPQLEVMPASSADETREAHETSKANDDDERRPKAM</sequence>
<name>A0A0C2WLN9_AMAMK</name>
<organism evidence="2 3">
    <name type="scientific">Amanita muscaria (strain Koide BX008)</name>
    <dbReference type="NCBI Taxonomy" id="946122"/>
    <lineage>
        <taxon>Eukaryota</taxon>
        <taxon>Fungi</taxon>
        <taxon>Dikarya</taxon>
        <taxon>Basidiomycota</taxon>
        <taxon>Agaricomycotina</taxon>
        <taxon>Agaricomycetes</taxon>
        <taxon>Agaricomycetidae</taxon>
        <taxon>Agaricales</taxon>
        <taxon>Pluteineae</taxon>
        <taxon>Amanitaceae</taxon>
        <taxon>Amanita</taxon>
    </lineage>
</organism>
<reference evidence="2 3" key="1">
    <citation type="submission" date="2014-04" db="EMBL/GenBank/DDBJ databases">
        <title>Evolutionary Origins and Diversification of the Mycorrhizal Mutualists.</title>
        <authorList>
            <consortium name="DOE Joint Genome Institute"/>
            <consortium name="Mycorrhizal Genomics Consortium"/>
            <person name="Kohler A."/>
            <person name="Kuo A."/>
            <person name="Nagy L.G."/>
            <person name="Floudas D."/>
            <person name="Copeland A."/>
            <person name="Barry K.W."/>
            <person name="Cichocki N."/>
            <person name="Veneault-Fourrey C."/>
            <person name="LaButti K."/>
            <person name="Lindquist E.A."/>
            <person name="Lipzen A."/>
            <person name="Lundell T."/>
            <person name="Morin E."/>
            <person name="Murat C."/>
            <person name="Riley R."/>
            <person name="Ohm R."/>
            <person name="Sun H."/>
            <person name="Tunlid A."/>
            <person name="Henrissat B."/>
            <person name="Grigoriev I.V."/>
            <person name="Hibbett D.S."/>
            <person name="Martin F."/>
        </authorList>
    </citation>
    <scope>NUCLEOTIDE SEQUENCE [LARGE SCALE GENOMIC DNA]</scope>
    <source>
        <strain evidence="2 3">Koide BX008</strain>
    </source>
</reference>
<dbReference type="EMBL" id="KN818383">
    <property type="protein sequence ID" value="KIL57098.1"/>
    <property type="molecule type" value="Genomic_DNA"/>
</dbReference>
<proteinExistence type="predicted"/>
<feature type="region of interest" description="Disordered" evidence="1">
    <location>
        <begin position="57"/>
        <end position="100"/>
    </location>
</feature>
<evidence type="ECO:0000313" key="2">
    <source>
        <dbReference type="EMBL" id="KIL57098.1"/>
    </source>
</evidence>
<gene>
    <name evidence="2" type="ORF">M378DRAFT_172157</name>
</gene>
<keyword evidence="3" id="KW-1185">Reference proteome</keyword>
<evidence type="ECO:0000313" key="3">
    <source>
        <dbReference type="Proteomes" id="UP000054549"/>
    </source>
</evidence>